<evidence type="ECO:0000256" key="1">
    <source>
        <dbReference type="ARBA" id="ARBA00022741"/>
    </source>
</evidence>
<dbReference type="EMBL" id="CP119326">
    <property type="protein sequence ID" value="WEK39834.1"/>
    <property type="molecule type" value="Genomic_DNA"/>
</dbReference>
<dbReference type="SUPFAM" id="SSF52540">
    <property type="entry name" value="P-loop containing nucleoside triphosphate hydrolases"/>
    <property type="match status" value="1"/>
</dbReference>
<dbReference type="Proteomes" id="UP001213664">
    <property type="component" value="Chromosome"/>
</dbReference>
<keyword evidence="4" id="KW-0067">ATP-binding</keyword>
<dbReference type="PANTHER" id="PTHR11070">
    <property type="entry name" value="UVRD / RECB / PCRA DNA HELICASE FAMILY MEMBER"/>
    <property type="match status" value="1"/>
</dbReference>
<dbReference type="GO" id="GO:0043138">
    <property type="term" value="F:3'-5' DNA helicase activity"/>
    <property type="evidence" value="ECO:0007669"/>
    <property type="project" value="TreeGrafter"/>
</dbReference>
<evidence type="ECO:0000313" key="7">
    <source>
        <dbReference type="EMBL" id="WEK39834.1"/>
    </source>
</evidence>
<keyword evidence="2" id="KW-0378">Hydrolase</keyword>
<dbReference type="InterPro" id="IPR027417">
    <property type="entry name" value="P-loop_NTPase"/>
</dbReference>
<dbReference type="PANTHER" id="PTHR11070:SF2">
    <property type="entry name" value="ATP-DEPENDENT DNA HELICASE SRS2"/>
    <property type="match status" value="1"/>
</dbReference>
<evidence type="ECO:0000259" key="6">
    <source>
        <dbReference type="Pfam" id="PF00580"/>
    </source>
</evidence>
<protein>
    <recommendedName>
        <fullName evidence="5">DNA 3'-5' helicase II</fullName>
    </recommendedName>
</protein>
<sequence>MIICAAGGGKTTRIVEELLAEPGARAALLTYTQNNEREIAAKFYRRGAVIPAHIEVQTWFTFLLRELARPYQHALHDERIEGLHWVEGRSALYVPESRTADHYFHDGRLIYPDKIAKFVCACDHRSGGAVMRRLAQRFDHILIDEVQDLAGYDLDILEAMLKAGIRLTLVGDHRQATYATNKAPKNSKFQGYGILDKFKAWDKKGLVKLTYDTHTHRCPQVIASLGDSFYPDCPPTVSKNQQVTGHDGVFVVRTADIGTYAATYRPQALRYDRKTKCGDLPAMNFGEVKGMTFDRVLIFPHGGAKTWLGSKELKPIEKSLAKMYVAATRARHSLAFVFDGQPAIADAVIYQPG</sequence>
<accession>A0AAJ5WYP2</accession>
<evidence type="ECO:0000313" key="8">
    <source>
        <dbReference type="Proteomes" id="UP001213664"/>
    </source>
</evidence>
<name>A0AAJ5WYP2_9CAUL</name>
<proteinExistence type="predicted"/>
<dbReference type="InterPro" id="IPR014016">
    <property type="entry name" value="UvrD-like_ATP-bd"/>
</dbReference>
<reference evidence="7" key="1">
    <citation type="submission" date="2023-03" db="EMBL/GenBank/DDBJ databases">
        <title>Andean soil-derived lignocellulolytic bacterial consortium as a source of novel taxa and putative plastic-active enzymes.</title>
        <authorList>
            <person name="Diaz-Garcia L."/>
            <person name="Chuvochina M."/>
            <person name="Feuerriegel G."/>
            <person name="Bunk B."/>
            <person name="Sproer C."/>
            <person name="Streit W.R."/>
            <person name="Rodriguez L.M."/>
            <person name="Overmann J."/>
            <person name="Jimenez D.J."/>
        </authorList>
    </citation>
    <scope>NUCLEOTIDE SEQUENCE</scope>
    <source>
        <strain evidence="7">MAG 833</strain>
    </source>
</reference>
<evidence type="ECO:0000256" key="2">
    <source>
        <dbReference type="ARBA" id="ARBA00022801"/>
    </source>
</evidence>
<evidence type="ECO:0000256" key="3">
    <source>
        <dbReference type="ARBA" id="ARBA00022806"/>
    </source>
</evidence>
<dbReference type="GO" id="GO:0003677">
    <property type="term" value="F:DNA binding"/>
    <property type="evidence" value="ECO:0007669"/>
    <property type="project" value="InterPro"/>
</dbReference>
<keyword evidence="3" id="KW-0347">Helicase</keyword>
<dbReference type="GO" id="GO:0005524">
    <property type="term" value="F:ATP binding"/>
    <property type="evidence" value="ECO:0007669"/>
    <property type="project" value="UniProtKB-KW"/>
</dbReference>
<dbReference type="GO" id="GO:0000725">
    <property type="term" value="P:recombinational repair"/>
    <property type="evidence" value="ECO:0007669"/>
    <property type="project" value="TreeGrafter"/>
</dbReference>
<evidence type="ECO:0000256" key="5">
    <source>
        <dbReference type="ARBA" id="ARBA00034923"/>
    </source>
</evidence>
<gene>
    <name evidence="7" type="ORF">P0Y50_15060</name>
</gene>
<feature type="domain" description="UvrD-like helicase ATP-binding" evidence="6">
    <location>
        <begin position="127"/>
        <end position="183"/>
    </location>
</feature>
<organism evidence="7 8">
    <name type="scientific">Candidatus Brevundimonas colombiensis</name>
    <dbReference type="NCBI Taxonomy" id="3121376"/>
    <lineage>
        <taxon>Bacteria</taxon>
        <taxon>Pseudomonadati</taxon>
        <taxon>Pseudomonadota</taxon>
        <taxon>Alphaproteobacteria</taxon>
        <taxon>Caulobacterales</taxon>
        <taxon>Caulobacteraceae</taxon>
        <taxon>Brevundimonas</taxon>
    </lineage>
</organism>
<dbReference type="AlphaFoldDB" id="A0AAJ5WYP2"/>
<dbReference type="InterPro" id="IPR000212">
    <property type="entry name" value="DNA_helicase_UvrD/REP"/>
</dbReference>
<dbReference type="Gene3D" id="3.40.50.300">
    <property type="entry name" value="P-loop containing nucleotide triphosphate hydrolases"/>
    <property type="match status" value="1"/>
</dbReference>
<evidence type="ECO:0000256" key="4">
    <source>
        <dbReference type="ARBA" id="ARBA00022840"/>
    </source>
</evidence>
<keyword evidence="1" id="KW-0547">Nucleotide-binding</keyword>
<dbReference type="Pfam" id="PF00580">
    <property type="entry name" value="UvrD-helicase"/>
    <property type="match status" value="1"/>
</dbReference>
<dbReference type="GO" id="GO:0016787">
    <property type="term" value="F:hydrolase activity"/>
    <property type="evidence" value="ECO:0007669"/>
    <property type="project" value="UniProtKB-KW"/>
</dbReference>